<feature type="region of interest" description="Disordered" evidence="1">
    <location>
        <begin position="1"/>
        <end position="47"/>
    </location>
</feature>
<gene>
    <name evidence="2" type="ORF">AVDCRST_MAG17-1763</name>
</gene>
<feature type="non-terminal residue" evidence="2">
    <location>
        <position position="1"/>
    </location>
</feature>
<organism evidence="2">
    <name type="scientific">uncultured Solirubrobacterales bacterium</name>
    <dbReference type="NCBI Taxonomy" id="768556"/>
    <lineage>
        <taxon>Bacteria</taxon>
        <taxon>Bacillati</taxon>
        <taxon>Actinomycetota</taxon>
        <taxon>Thermoleophilia</taxon>
        <taxon>Solirubrobacterales</taxon>
        <taxon>environmental samples</taxon>
    </lineage>
</organism>
<evidence type="ECO:0000256" key="1">
    <source>
        <dbReference type="SAM" id="MobiDB-lite"/>
    </source>
</evidence>
<evidence type="ECO:0000313" key="2">
    <source>
        <dbReference type="EMBL" id="CAA9507420.1"/>
    </source>
</evidence>
<proteinExistence type="predicted"/>
<dbReference type="AlphaFoldDB" id="A0A6J4SWD8"/>
<dbReference type="EMBL" id="CADCVV010000135">
    <property type="protein sequence ID" value="CAA9507420.1"/>
    <property type="molecule type" value="Genomic_DNA"/>
</dbReference>
<reference evidence="2" key="1">
    <citation type="submission" date="2020-02" db="EMBL/GenBank/DDBJ databases">
        <authorList>
            <person name="Meier V. D."/>
        </authorList>
    </citation>
    <scope>NUCLEOTIDE SEQUENCE</scope>
    <source>
        <strain evidence="2">AVDCRST_MAG17</strain>
    </source>
</reference>
<sequence length="47" mass="5250">VRSLPHHRVRRPGPRLSGHCAGPRARGPRARGPARDLQPLGRVRRGR</sequence>
<accession>A0A6J4SWD8</accession>
<name>A0A6J4SWD8_9ACTN</name>
<protein>
    <submittedName>
        <fullName evidence="2">Uncharacterized protein</fullName>
    </submittedName>
</protein>
<feature type="compositionally biased region" description="Basic residues" evidence="1">
    <location>
        <begin position="1"/>
        <end position="13"/>
    </location>
</feature>
<feature type="non-terminal residue" evidence="2">
    <location>
        <position position="47"/>
    </location>
</feature>